<evidence type="ECO:0000313" key="5">
    <source>
        <dbReference type="Proteomes" id="UP000314985"/>
    </source>
</evidence>
<evidence type="ECO:0000256" key="2">
    <source>
        <dbReference type="SAM" id="MobiDB-lite"/>
    </source>
</evidence>
<dbReference type="Pfam" id="PF21388">
    <property type="entry name" value="SPATA2_PUB-like"/>
    <property type="match status" value="1"/>
</dbReference>
<dbReference type="Ensembl" id="ENSSSCT00055044180.1">
    <property type="protein sequence ID" value="ENSSSCP00055035190.1"/>
    <property type="gene ID" value="ENSSSCG00055022519.1"/>
</dbReference>
<gene>
    <name evidence="4" type="primary">LOC110260929</name>
</gene>
<feature type="region of interest" description="Disordered" evidence="2">
    <location>
        <begin position="353"/>
        <end position="384"/>
    </location>
</feature>
<dbReference type="Ensembl" id="ENSSSCT00070038183.1">
    <property type="protein sequence ID" value="ENSSSCP00070031957.1"/>
    <property type="gene ID" value="ENSSSCG00070019313.1"/>
</dbReference>
<organism evidence="4 5">
    <name type="scientific">Sus scrofa</name>
    <name type="common">Pig</name>
    <dbReference type="NCBI Taxonomy" id="9823"/>
    <lineage>
        <taxon>Eukaryota</taxon>
        <taxon>Metazoa</taxon>
        <taxon>Chordata</taxon>
        <taxon>Craniata</taxon>
        <taxon>Vertebrata</taxon>
        <taxon>Euteleostomi</taxon>
        <taxon>Mammalia</taxon>
        <taxon>Eutheria</taxon>
        <taxon>Laurasiatheria</taxon>
        <taxon>Artiodactyla</taxon>
        <taxon>Suina</taxon>
        <taxon>Suidae</taxon>
        <taxon>Sus</taxon>
    </lineage>
</organism>
<dbReference type="PANTHER" id="PTHR15326:SF9">
    <property type="entry name" value="SPERMATOGENESIS-ASSOCIATED PROTEIN 2"/>
    <property type="match status" value="1"/>
</dbReference>
<evidence type="ECO:0000313" key="4">
    <source>
        <dbReference type="Ensembl" id="ENSSSCP00070031957.1"/>
    </source>
</evidence>
<dbReference type="Proteomes" id="UP000694727">
    <property type="component" value="Unplaced"/>
</dbReference>
<proteinExistence type="inferred from homology"/>
<dbReference type="Proteomes" id="UP000694720">
    <property type="component" value="Unplaced"/>
</dbReference>
<comment type="similarity">
    <text evidence="1">Belongs to the SPATA2 family.</text>
</comment>
<accession>A0A4X1UPL4</accession>
<dbReference type="RefSeq" id="XP_020949642.1">
    <property type="nucleotide sequence ID" value="XM_021093983.1"/>
</dbReference>
<evidence type="ECO:0000256" key="1">
    <source>
        <dbReference type="ARBA" id="ARBA00038142"/>
    </source>
</evidence>
<dbReference type="Ensembl" id="ENSSSCT00035061655.1">
    <property type="protein sequence ID" value="ENSSSCP00035024871.1"/>
    <property type="gene ID" value="ENSSSCG00035046367.1"/>
</dbReference>
<dbReference type="Ensembl" id="ENSSSCT00025107522.1">
    <property type="protein sequence ID" value="ENSSSCP00025048504.1"/>
    <property type="gene ID" value="ENSSSCG00025077372.1"/>
</dbReference>
<dbReference type="Proteomes" id="UP000314985">
    <property type="component" value="Chromosome 6"/>
</dbReference>
<reference evidence="4 5" key="1">
    <citation type="submission" date="2017-08" db="EMBL/GenBank/DDBJ databases">
        <title>USMARCv1.0.</title>
        <authorList>
            <person name="Hannum G.I."/>
            <person name="Koren S."/>
            <person name="Schroeder S.G."/>
            <person name="Chin S.C."/>
            <person name="Nonneman D.J."/>
            <person name="Becker S.A."/>
            <person name="Rosen B.D."/>
            <person name="Bickhart D.M."/>
            <person name="Putnam N.H."/>
            <person name="Green R.E."/>
            <person name="Tuggle C.K."/>
            <person name="Liu H."/>
            <person name="Rohrer G.A."/>
            <person name="Warr A."/>
            <person name="Hall R."/>
            <person name="Kim K."/>
            <person name="Hume D.A."/>
            <person name="Talbot R."/>
            <person name="Chow W."/>
            <person name="Howe K."/>
            <person name="Schwartz A.S."/>
            <person name="Watson M."/>
            <person name="Archibald A.L."/>
            <person name="Phillippy A.M."/>
            <person name="Smith T.P.L."/>
        </authorList>
    </citation>
    <scope>NUCLEOTIDE SEQUENCE [LARGE SCALE GENOMIC DNA]</scope>
</reference>
<dbReference type="GeneID" id="110260929"/>
<dbReference type="Gene3D" id="1.20.58.2190">
    <property type="match status" value="1"/>
</dbReference>
<dbReference type="PANTHER" id="PTHR15326">
    <property type="entry name" value="SPERMATOGENESIS-ASSOCIATED PROTEIN 2/TAMOZHENNIC"/>
    <property type="match status" value="1"/>
</dbReference>
<protein>
    <submittedName>
        <fullName evidence="4">Uncharacterized LOC110260929</fullName>
    </submittedName>
</protein>
<dbReference type="OrthoDB" id="9837000at2759"/>
<feature type="compositionally biased region" description="Low complexity" evidence="2">
    <location>
        <begin position="361"/>
        <end position="379"/>
    </location>
</feature>
<sequence>MSRTPATSRVTSSHPAQLSLLLAPLPPRLPDSAGGWDRGGLAWAAQRTLIQPLSATMSGSRLPGPDRGAPEPLLDDLIGYYTDRAEEGQLRVCRQAALIRRAQQLLGMRAPPQLCLPEDVAPDLEPPHSQGAPSSAQHICHKLVRALEFLELISVNLLLSPGRKEIRSLKTYTGNFAYWVRPVLSEHTLHAALGRLGYRATSKAEFSLVQAASEEDTKQMVFEIFLTRVACEAVLGTLGGPVLSEKVAGRHRRPSPGRGPAKTRTSLREARPSLSAPAGMGTDRTRAEGAQGQGALPMAWSPPEVPVAPHSPLPGPLVPLGPWRRASTRSDSEEFLTCYSDLILHQTPLFPGDWSPSSLKEQQLQGPAQAPGPPLGEAATTSCSSGKQFLVPSAAPESEGVTIRGQLCLRPGPQWSEHSLAPKPEAQTEPAAPGTYDALPHAPPEMDQLCELLAHLLTPPSPADRLWGPRGPGVDENKQPQPLVGREAASEGGSPDRVTQLWRAPEASSHVREPPSTHYVPLEGPVPTRGYCTSHSRHLD</sequence>
<feature type="region of interest" description="Disordered" evidence="2">
    <location>
        <begin position="246"/>
        <end position="293"/>
    </location>
</feature>
<name>A0A4X1UPL4_PIG</name>
<feature type="domain" description="Spermatogenesis-associated protein 2 PUB-like" evidence="3">
    <location>
        <begin position="141"/>
        <end position="235"/>
    </location>
</feature>
<dbReference type="InterPro" id="IPR048839">
    <property type="entry name" value="SPATA2_PUB-like"/>
</dbReference>
<dbReference type="AlphaFoldDB" id="A0A4X1UPL4"/>
<dbReference type="KEGG" id="ssc:110260929"/>
<feature type="region of interest" description="Disordered" evidence="2">
    <location>
        <begin position="466"/>
        <end position="540"/>
    </location>
</feature>
<evidence type="ECO:0000259" key="3">
    <source>
        <dbReference type="Pfam" id="PF21388"/>
    </source>
</evidence>
<dbReference type="Proteomes" id="UP000694724">
    <property type="component" value="Unplaced"/>
</dbReference>
<feature type="region of interest" description="Disordered" evidence="2">
    <location>
        <begin position="412"/>
        <end position="443"/>
    </location>
</feature>
<reference evidence="4" key="2">
    <citation type="submission" date="2025-05" db="UniProtKB">
        <authorList>
            <consortium name="Ensembl"/>
        </authorList>
    </citation>
    <scope>IDENTIFICATION</scope>
</reference>